<dbReference type="AlphaFoldDB" id="A0A6C0B791"/>
<dbReference type="PRINTS" id="PR00508">
    <property type="entry name" value="S21N4MTFRASE"/>
</dbReference>
<dbReference type="Gene3D" id="3.40.50.150">
    <property type="entry name" value="Vaccinia Virus protein VP39"/>
    <property type="match status" value="1"/>
</dbReference>
<dbReference type="PANTHER" id="PTHR13370">
    <property type="entry name" value="RNA METHYLASE-RELATED"/>
    <property type="match status" value="1"/>
</dbReference>
<dbReference type="GO" id="GO:0015667">
    <property type="term" value="F:site-specific DNA-methyltransferase (cytosine-N4-specific) activity"/>
    <property type="evidence" value="ECO:0007669"/>
    <property type="project" value="UniProtKB-EC"/>
</dbReference>
<dbReference type="Pfam" id="PF01555">
    <property type="entry name" value="N6_N4_Mtase"/>
    <property type="match status" value="1"/>
</dbReference>
<dbReference type="GO" id="GO:0003677">
    <property type="term" value="F:DNA binding"/>
    <property type="evidence" value="ECO:0007669"/>
    <property type="project" value="UniProtKB-KW"/>
</dbReference>
<proteinExistence type="inferred from homology"/>
<dbReference type="GO" id="GO:0005737">
    <property type="term" value="C:cytoplasm"/>
    <property type="evidence" value="ECO:0007669"/>
    <property type="project" value="TreeGrafter"/>
</dbReference>
<dbReference type="EMBL" id="MN739089">
    <property type="protein sequence ID" value="QHS87922.1"/>
    <property type="molecule type" value="Genomic_DNA"/>
</dbReference>
<protein>
    <recommendedName>
        <fullName evidence="2">site-specific DNA-methyltransferase (cytosine-N(4)-specific)</fullName>
        <ecNumber evidence="2">2.1.1.113</ecNumber>
    </recommendedName>
</protein>
<organism evidence="10">
    <name type="scientific">viral metagenome</name>
    <dbReference type="NCBI Taxonomy" id="1070528"/>
    <lineage>
        <taxon>unclassified sequences</taxon>
        <taxon>metagenomes</taxon>
        <taxon>organismal metagenomes</taxon>
    </lineage>
</organism>
<keyword evidence="7" id="KW-0238">DNA-binding</keyword>
<evidence type="ECO:0000256" key="1">
    <source>
        <dbReference type="ARBA" id="ARBA00010203"/>
    </source>
</evidence>
<dbReference type="GO" id="GO:0009007">
    <property type="term" value="F:site-specific DNA-methyltransferase (adenine-specific) activity"/>
    <property type="evidence" value="ECO:0007669"/>
    <property type="project" value="TreeGrafter"/>
</dbReference>
<evidence type="ECO:0000256" key="5">
    <source>
        <dbReference type="ARBA" id="ARBA00022691"/>
    </source>
</evidence>
<keyword evidence="5" id="KW-0949">S-adenosyl-L-methionine</keyword>
<evidence type="ECO:0000256" key="4">
    <source>
        <dbReference type="ARBA" id="ARBA00022679"/>
    </source>
</evidence>
<dbReference type="InterPro" id="IPR001091">
    <property type="entry name" value="RM_Methyltransferase"/>
</dbReference>
<dbReference type="GO" id="GO:0008170">
    <property type="term" value="F:N-methyltransferase activity"/>
    <property type="evidence" value="ECO:0007669"/>
    <property type="project" value="InterPro"/>
</dbReference>
<comment type="similarity">
    <text evidence="1">Belongs to the N(4)/N(6)-methyltransferase family. N(4) subfamily.</text>
</comment>
<dbReference type="SUPFAM" id="SSF53335">
    <property type="entry name" value="S-adenosyl-L-methionine-dependent methyltransferases"/>
    <property type="match status" value="1"/>
</dbReference>
<evidence type="ECO:0000313" key="10">
    <source>
        <dbReference type="EMBL" id="QHS87922.1"/>
    </source>
</evidence>
<evidence type="ECO:0000256" key="8">
    <source>
        <dbReference type="ARBA" id="ARBA00049120"/>
    </source>
</evidence>
<name>A0A6C0B791_9ZZZZ</name>
<accession>A0A6C0B791</accession>
<keyword evidence="4" id="KW-0808">Transferase</keyword>
<dbReference type="InterPro" id="IPR029063">
    <property type="entry name" value="SAM-dependent_MTases_sf"/>
</dbReference>
<dbReference type="PANTHER" id="PTHR13370:SF3">
    <property type="entry name" value="TRNA (GUANINE(10)-N2)-METHYLTRANSFERASE HOMOLOG"/>
    <property type="match status" value="1"/>
</dbReference>
<dbReference type="PROSITE" id="PS00093">
    <property type="entry name" value="N4_MTASE"/>
    <property type="match status" value="1"/>
</dbReference>
<dbReference type="InterPro" id="IPR017985">
    <property type="entry name" value="MeTrfase_CN4_CS"/>
</dbReference>
<feature type="domain" description="DNA methylase N-4/N-6" evidence="9">
    <location>
        <begin position="25"/>
        <end position="262"/>
    </location>
</feature>
<dbReference type="EC" id="2.1.1.113" evidence="2"/>
<keyword evidence="3" id="KW-0489">Methyltransferase</keyword>
<dbReference type="GO" id="GO:0009307">
    <property type="term" value="P:DNA restriction-modification system"/>
    <property type="evidence" value="ECO:0007669"/>
    <property type="project" value="UniProtKB-KW"/>
</dbReference>
<evidence type="ECO:0000256" key="3">
    <source>
        <dbReference type="ARBA" id="ARBA00022603"/>
    </source>
</evidence>
<dbReference type="InterPro" id="IPR002941">
    <property type="entry name" value="DNA_methylase_N4/N6"/>
</dbReference>
<reference evidence="10" key="1">
    <citation type="journal article" date="2020" name="Nature">
        <title>Giant virus diversity and host interactions through global metagenomics.</title>
        <authorList>
            <person name="Schulz F."/>
            <person name="Roux S."/>
            <person name="Paez-Espino D."/>
            <person name="Jungbluth S."/>
            <person name="Walsh D.A."/>
            <person name="Denef V.J."/>
            <person name="McMahon K.D."/>
            <person name="Konstantinidis K.T."/>
            <person name="Eloe-Fadrosh E.A."/>
            <person name="Kyrpides N.C."/>
            <person name="Woyke T."/>
        </authorList>
    </citation>
    <scope>NUCLEOTIDE SEQUENCE</scope>
    <source>
        <strain evidence="10">GVMAG-M-3300010158-13</strain>
    </source>
</reference>
<keyword evidence="6" id="KW-0680">Restriction system</keyword>
<evidence type="ECO:0000256" key="2">
    <source>
        <dbReference type="ARBA" id="ARBA00012185"/>
    </source>
</evidence>
<dbReference type="GO" id="GO:0032259">
    <property type="term" value="P:methylation"/>
    <property type="evidence" value="ECO:0007669"/>
    <property type="project" value="UniProtKB-KW"/>
</dbReference>
<evidence type="ECO:0000259" key="9">
    <source>
        <dbReference type="Pfam" id="PF01555"/>
    </source>
</evidence>
<evidence type="ECO:0000256" key="6">
    <source>
        <dbReference type="ARBA" id="ARBA00022747"/>
    </source>
</evidence>
<evidence type="ECO:0000256" key="7">
    <source>
        <dbReference type="ARBA" id="ARBA00023125"/>
    </source>
</evidence>
<comment type="catalytic activity">
    <reaction evidence="8">
        <text>a 2'-deoxycytidine in DNA + S-adenosyl-L-methionine = an N(4)-methyl-2'-deoxycytidine in DNA + S-adenosyl-L-homocysteine + H(+)</text>
        <dbReference type="Rhea" id="RHEA:16857"/>
        <dbReference type="Rhea" id="RHEA-COMP:11369"/>
        <dbReference type="Rhea" id="RHEA-COMP:13674"/>
        <dbReference type="ChEBI" id="CHEBI:15378"/>
        <dbReference type="ChEBI" id="CHEBI:57856"/>
        <dbReference type="ChEBI" id="CHEBI:59789"/>
        <dbReference type="ChEBI" id="CHEBI:85452"/>
        <dbReference type="ChEBI" id="CHEBI:137933"/>
        <dbReference type="EC" id="2.1.1.113"/>
    </reaction>
</comment>
<sequence>MDQFHNQILCENCCKGLMLLPSNSVDLTVTSPPYDDMREYEGFVFNKENLVIIVKQLYRVTKNGGIVVWVVGDATVKGSETGSSFKQALEFMNAGFKLHDTMIYEKNTSSFPAKRAGNRYTQIFEYMFIFCKGKIKTANLICDKPNKWAGHTNWGKNTNRLRTGELVETTDIKPVPDFSPRNNIWKYNIGKGFNSSDKESHEHPAIFPEKLAEDHILSWSDPGDVVLDPFSGSGTTCKMAKKNGRIYVGIEISTEYCELANKILAKYDTVS</sequence>